<evidence type="ECO:0000313" key="4">
    <source>
        <dbReference type="Proteomes" id="UP001595906"/>
    </source>
</evidence>
<reference evidence="4" key="1">
    <citation type="journal article" date="2019" name="Int. J. Syst. Evol. Microbiol.">
        <title>The Global Catalogue of Microorganisms (GCM) 10K type strain sequencing project: providing services to taxonomists for standard genome sequencing and annotation.</title>
        <authorList>
            <consortium name="The Broad Institute Genomics Platform"/>
            <consortium name="The Broad Institute Genome Sequencing Center for Infectious Disease"/>
            <person name="Wu L."/>
            <person name="Ma J."/>
        </authorList>
    </citation>
    <scope>NUCLEOTIDE SEQUENCE [LARGE SCALE GENOMIC DNA]</scope>
    <source>
        <strain evidence="4">CECT 8010</strain>
    </source>
</reference>
<comment type="caution">
    <text evidence="3">The sequence shown here is derived from an EMBL/GenBank/DDBJ whole genome shotgun (WGS) entry which is preliminary data.</text>
</comment>
<feature type="chain" id="PRO_5045731037" evidence="2">
    <location>
        <begin position="21"/>
        <end position="121"/>
    </location>
</feature>
<organism evidence="3 4">
    <name type="scientific">Parasediminibacterium paludis</name>
    <dbReference type="NCBI Taxonomy" id="908966"/>
    <lineage>
        <taxon>Bacteria</taxon>
        <taxon>Pseudomonadati</taxon>
        <taxon>Bacteroidota</taxon>
        <taxon>Chitinophagia</taxon>
        <taxon>Chitinophagales</taxon>
        <taxon>Chitinophagaceae</taxon>
        <taxon>Parasediminibacterium</taxon>
    </lineage>
</organism>
<gene>
    <name evidence="3" type="ORF">ACFOW1_05395</name>
</gene>
<evidence type="ECO:0000256" key="2">
    <source>
        <dbReference type="SAM" id="SignalP"/>
    </source>
</evidence>
<feature type="compositionally biased region" description="Basic and acidic residues" evidence="1">
    <location>
        <begin position="89"/>
        <end position="113"/>
    </location>
</feature>
<sequence>MKTFTLLMVVAMATVGTVSAQNYTYNQRGNNRQQAVITNHNYGDADRRTDNRFVNNQRSAERYGYDNRNGYNDHYNDGRYATTFHNDYNRFDRDDRRDDRRYDNDRRYNDRDMYQQSHRRF</sequence>
<feature type="region of interest" description="Disordered" evidence="1">
    <location>
        <begin position="89"/>
        <end position="121"/>
    </location>
</feature>
<evidence type="ECO:0000313" key="3">
    <source>
        <dbReference type="EMBL" id="MFC4231314.1"/>
    </source>
</evidence>
<feature type="signal peptide" evidence="2">
    <location>
        <begin position="1"/>
        <end position="20"/>
    </location>
</feature>
<dbReference type="Proteomes" id="UP001595906">
    <property type="component" value="Unassembled WGS sequence"/>
</dbReference>
<keyword evidence="2" id="KW-0732">Signal</keyword>
<evidence type="ECO:0000256" key="1">
    <source>
        <dbReference type="SAM" id="MobiDB-lite"/>
    </source>
</evidence>
<keyword evidence="4" id="KW-1185">Reference proteome</keyword>
<name>A0ABV8PWH4_9BACT</name>
<protein>
    <submittedName>
        <fullName evidence="3">Uncharacterized protein</fullName>
    </submittedName>
</protein>
<dbReference type="EMBL" id="JBHSDC010000003">
    <property type="protein sequence ID" value="MFC4231314.1"/>
    <property type="molecule type" value="Genomic_DNA"/>
</dbReference>
<proteinExistence type="predicted"/>
<dbReference type="RefSeq" id="WP_379012713.1">
    <property type="nucleotide sequence ID" value="NZ_JBHSDC010000003.1"/>
</dbReference>
<accession>A0ABV8PWH4</accession>